<accession>A0ABX7DSH5</accession>
<protein>
    <submittedName>
        <fullName evidence="2">DUF3570 domain-containing protein</fullName>
    </submittedName>
</protein>
<dbReference type="Proteomes" id="UP000629420">
    <property type="component" value="Chromosome"/>
</dbReference>
<gene>
    <name evidence="2" type="ORF">JK629_02195</name>
</gene>
<name>A0ABX7DSH5_9FLAO</name>
<dbReference type="InterPro" id="IPR021953">
    <property type="entry name" value="DUF3570"/>
</dbReference>
<evidence type="ECO:0000256" key="1">
    <source>
        <dbReference type="SAM" id="SignalP"/>
    </source>
</evidence>
<sequence length="411" mass="46364">MKNLFSLFILLFSATIFAQDSTSTYKKRVLQAPEIDFLVSYYSQDGENAAVSGGIGTEKLTDFTPTIVVAIPLNDDDVLTIDAGVSAYTSASSSNVDPFDSNNPADPFVASSGASASDLWAGGNFSYSHSSDDRNDIVSAKVSVSSEYDYFSLGFGGSYTKLFNEKNTEVSVHANVYLDTWKLLYPIELRESSNFIGLDKKNRNSYSLGFGFSQILSKNLQGMLSLDLVQQQGLLSTPFQRVYFSDLSDRFRENFQLADDIERLPDTRFKTAVGGRLNYFINEMFVLRTYYRYYFDDWGIASHTASIEVPIKISDKFTLYPSYRFYNQTAADYFYPYETALSTYEFYTSDYDLSEFSANQFGFGVGYTDIFTKLKLANFGLKSVDLKYDYYKRDSGLHYSLISAGFKFIGN</sequence>
<dbReference type="Pfam" id="PF12094">
    <property type="entry name" value="DUF3570"/>
    <property type="match status" value="1"/>
</dbReference>
<organism evidence="2 3">
    <name type="scientific">Aequorivita iocasae</name>
    <dbReference type="NCBI Taxonomy" id="2803865"/>
    <lineage>
        <taxon>Bacteria</taxon>
        <taxon>Pseudomonadati</taxon>
        <taxon>Bacteroidota</taxon>
        <taxon>Flavobacteriia</taxon>
        <taxon>Flavobacteriales</taxon>
        <taxon>Flavobacteriaceae</taxon>
        <taxon>Aequorivita</taxon>
    </lineage>
</organism>
<feature type="chain" id="PRO_5047466952" evidence="1">
    <location>
        <begin position="19"/>
        <end position="411"/>
    </location>
</feature>
<reference evidence="2 3" key="1">
    <citation type="submission" date="2021-01" db="EMBL/GenBank/DDBJ databases">
        <title>Aequorivita sp. strain KX20305, a bacterium isolated from the sediment collected at a cold seep field in South China Sea.</title>
        <authorList>
            <person name="Zhang H."/>
            <person name="Li C."/>
        </authorList>
    </citation>
    <scope>NUCLEOTIDE SEQUENCE [LARGE SCALE GENOMIC DNA]</scope>
    <source>
        <strain evidence="2 3">KX20305</strain>
    </source>
</reference>
<dbReference type="RefSeq" id="WP_202337008.1">
    <property type="nucleotide sequence ID" value="NZ_CP068439.1"/>
</dbReference>
<keyword evidence="1" id="KW-0732">Signal</keyword>
<evidence type="ECO:0000313" key="2">
    <source>
        <dbReference type="EMBL" id="QQX77105.1"/>
    </source>
</evidence>
<evidence type="ECO:0000313" key="3">
    <source>
        <dbReference type="Proteomes" id="UP000629420"/>
    </source>
</evidence>
<keyword evidence="3" id="KW-1185">Reference proteome</keyword>
<dbReference type="EMBL" id="CP068439">
    <property type="protein sequence ID" value="QQX77105.1"/>
    <property type="molecule type" value="Genomic_DNA"/>
</dbReference>
<proteinExistence type="predicted"/>
<feature type="signal peptide" evidence="1">
    <location>
        <begin position="1"/>
        <end position="18"/>
    </location>
</feature>